<dbReference type="RefSeq" id="WP_013313353.1">
    <property type="nucleotide sequence ID" value="NC_014484.1"/>
</dbReference>
<dbReference type="InterPro" id="IPR005467">
    <property type="entry name" value="His_kinase_dom"/>
</dbReference>
<dbReference type="InterPro" id="IPR036890">
    <property type="entry name" value="HATPase_C_sf"/>
</dbReference>
<feature type="domain" description="Histidine kinase" evidence="9">
    <location>
        <begin position="163"/>
        <end position="375"/>
    </location>
</feature>
<dbReference type="PRINTS" id="PR00344">
    <property type="entry name" value="BCTRLSENSOR"/>
</dbReference>
<dbReference type="CDD" id="cd00130">
    <property type="entry name" value="PAS"/>
    <property type="match status" value="1"/>
</dbReference>
<evidence type="ECO:0000313" key="11">
    <source>
        <dbReference type="Proteomes" id="UP000001296"/>
    </source>
</evidence>
<evidence type="ECO:0000256" key="6">
    <source>
        <dbReference type="ARBA" id="ARBA00022777"/>
    </source>
</evidence>
<keyword evidence="5" id="KW-0547">Nucleotide-binding</keyword>
<dbReference type="GO" id="GO:0005524">
    <property type="term" value="F:ATP binding"/>
    <property type="evidence" value="ECO:0007669"/>
    <property type="project" value="UniProtKB-KW"/>
</dbReference>
<dbReference type="Pfam" id="PF02518">
    <property type="entry name" value="HATPase_c"/>
    <property type="match status" value="1"/>
</dbReference>
<sequence>MRGFLERTLGKLEKLDREQLKRVFEDFVEEYGRLEDVLNSLPEAILVLDEDDRLAFANRLALRLGVVEEDSEGRRLEDAVRDTQIREHVRALLSREETVRGREFTFDLGGRRRIFRVDVLPLVRAGMIRGTLVLMEDVTDQRAQEVRLKRMESLASLTTLAASVAHEIKNPLGAISIHLQLIERLLSQKGCLSTEEVSPYVGVIKEEIERLNRIVVDFLFAVRPINLEREELSVRELVEETLSLVGPELAQAGVRVDIRIPEDIPSLSLDRRYIKQALLNLIKNAVQAMPEGGVLTVWAQLRDGRLALSFSDTGVGIPEHLKEKIFEPYFTTKDTGSGLGLTLVYKIVQEHGGEIEVQSKEGKGTTFTLLFPIPATVARRITWNGEQP</sequence>
<evidence type="ECO:0000256" key="1">
    <source>
        <dbReference type="ARBA" id="ARBA00000085"/>
    </source>
</evidence>
<dbReference type="AlphaFoldDB" id="E0RQK8"/>
<dbReference type="InterPro" id="IPR003661">
    <property type="entry name" value="HisK_dim/P_dom"/>
</dbReference>
<evidence type="ECO:0000259" key="9">
    <source>
        <dbReference type="PROSITE" id="PS50109"/>
    </source>
</evidence>
<dbReference type="NCBIfam" id="TIGR00229">
    <property type="entry name" value="sensory_box"/>
    <property type="match status" value="1"/>
</dbReference>
<evidence type="ECO:0000256" key="5">
    <source>
        <dbReference type="ARBA" id="ARBA00022741"/>
    </source>
</evidence>
<evidence type="ECO:0000313" key="10">
    <source>
        <dbReference type="EMBL" id="ADN01512.1"/>
    </source>
</evidence>
<dbReference type="GO" id="GO:0000155">
    <property type="term" value="F:phosphorelay sensor kinase activity"/>
    <property type="evidence" value="ECO:0007669"/>
    <property type="project" value="InterPro"/>
</dbReference>
<dbReference type="Gene3D" id="1.10.287.130">
    <property type="match status" value="1"/>
</dbReference>
<reference key="1">
    <citation type="submission" date="2009-08" db="EMBL/GenBank/DDBJ databases">
        <title>The genome sequence of Spirochaeta thermophila DSM6192.</title>
        <authorList>
            <person name="Angelov A."/>
            <person name="Mientus M."/>
            <person name="Wittenberg S."/>
            <person name="Lehmann R."/>
            <person name="Liesegang H."/>
            <person name="Daniel R."/>
            <person name="Liebl W."/>
        </authorList>
    </citation>
    <scope>NUCLEOTIDE SEQUENCE</scope>
    <source>
        <strain>DSM 6192</strain>
    </source>
</reference>
<evidence type="ECO:0000256" key="8">
    <source>
        <dbReference type="ARBA" id="ARBA00023012"/>
    </source>
</evidence>
<evidence type="ECO:0000256" key="4">
    <source>
        <dbReference type="ARBA" id="ARBA00022679"/>
    </source>
</evidence>
<dbReference type="InterPro" id="IPR003594">
    <property type="entry name" value="HATPase_dom"/>
</dbReference>
<dbReference type="Gene3D" id="3.30.565.10">
    <property type="entry name" value="Histidine kinase-like ATPase, C-terminal domain"/>
    <property type="match status" value="1"/>
</dbReference>
<organism evidence="10 11">
    <name type="scientific">Winmispira thermophila (strain ATCC 49972 / DSM 6192 / RI 19.B1)</name>
    <name type="common">Spirochaeta thermophila</name>
    <dbReference type="NCBI Taxonomy" id="665571"/>
    <lineage>
        <taxon>Bacteria</taxon>
        <taxon>Pseudomonadati</taxon>
        <taxon>Spirochaetota</taxon>
        <taxon>Spirochaetia</taxon>
        <taxon>Winmispirales</taxon>
        <taxon>Winmispiraceae</taxon>
        <taxon>Winmispira</taxon>
    </lineage>
</organism>
<gene>
    <name evidence="10" type="ordered locus">STHERM_c05430</name>
</gene>
<dbReference type="Pfam" id="PF08448">
    <property type="entry name" value="PAS_4"/>
    <property type="match status" value="1"/>
</dbReference>
<dbReference type="InterPro" id="IPR004358">
    <property type="entry name" value="Sig_transdc_His_kin-like_C"/>
</dbReference>
<comment type="catalytic activity">
    <reaction evidence="1">
        <text>ATP + protein L-histidine = ADP + protein N-phospho-L-histidine.</text>
        <dbReference type="EC" id="2.7.13.3"/>
    </reaction>
</comment>
<dbReference type="PaxDb" id="665571-STHERM_c05430"/>
<keyword evidence="7" id="KW-0067">ATP-binding</keyword>
<keyword evidence="3" id="KW-0597">Phosphoprotein</keyword>
<protein>
    <recommendedName>
        <fullName evidence="2">histidine kinase</fullName>
        <ecNumber evidence="2">2.7.13.3</ecNumber>
    </recommendedName>
</protein>
<dbReference type="SMART" id="SM00387">
    <property type="entry name" value="HATPase_c"/>
    <property type="match status" value="1"/>
</dbReference>
<name>E0RQK8_WINT6</name>
<dbReference type="SUPFAM" id="SSF55874">
    <property type="entry name" value="ATPase domain of HSP90 chaperone/DNA topoisomerase II/histidine kinase"/>
    <property type="match status" value="1"/>
</dbReference>
<dbReference type="eggNOG" id="COG5000">
    <property type="taxonomic scope" value="Bacteria"/>
</dbReference>
<keyword evidence="4" id="KW-0808">Transferase</keyword>
<dbReference type="KEGG" id="sta:STHERM_c05430"/>
<evidence type="ECO:0000256" key="7">
    <source>
        <dbReference type="ARBA" id="ARBA00022840"/>
    </source>
</evidence>
<keyword evidence="6 10" id="KW-0418">Kinase</keyword>
<dbReference type="PANTHER" id="PTHR43065">
    <property type="entry name" value="SENSOR HISTIDINE KINASE"/>
    <property type="match status" value="1"/>
</dbReference>
<dbReference type="Gene3D" id="3.30.450.20">
    <property type="entry name" value="PAS domain"/>
    <property type="match status" value="1"/>
</dbReference>
<dbReference type="Proteomes" id="UP000001296">
    <property type="component" value="Chromosome"/>
</dbReference>
<dbReference type="InterPro" id="IPR013656">
    <property type="entry name" value="PAS_4"/>
</dbReference>
<dbReference type="HOGENOM" id="CLU_000445_114_39_12"/>
<dbReference type="SUPFAM" id="SSF55785">
    <property type="entry name" value="PYP-like sensor domain (PAS domain)"/>
    <property type="match status" value="1"/>
</dbReference>
<dbReference type="InterPro" id="IPR035965">
    <property type="entry name" value="PAS-like_dom_sf"/>
</dbReference>
<dbReference type="InterPro" id="IPR036097">
    <property type="entry name" value="HisK_dim/P_sf"/>
</dbReference>
<keyword evidence="8" id="KW-0902">Two-component regulatory system</keyword>
<dbReference type="PANTHER" id="PTHR43065:SF10">
    <property type="entry name" value="PEROXIDE STRESS-ACTIVATED HISTIDINE KINASE MAK3"/>
    <property type="match status" value="1"/>
</dbReference>
<reference evidence="10 11" key="2">
    <citation type="journal article" date="2010" name="J. Bacteriol.">
        <title>Genome sequence of the polysaccharide-degrading, thermophilic anaerobe Spirochaeta thermophila DSM 6192.</title>
        <authorList>
            <person name="Angelov A."/>
            <person name="Liebl S."/>
            <person name="Ballschmiter M."/>
            <person name="Bomeke M."/>
            <person name="Lehmann R."/>
            <person name="Liesegang H."/>
            <person name="Daniel R."/>
            <person name="Liebl W."/>
        </authorList>
    </citation>
    <scope>NUCLEOTIDE SEQUENCE [LARGE SCALE GENOMIC DNA]</scope>
    <source>
        <strain evidence="11">ATCC 49972 / DSM 6192 / RI 19.B1</strain>
    </source>
</reference>
<accession>E0RQK8</accession>
<dbReference type="SUPFAM" id="SSF47384">
    <property type="entry name" value="Homodimeric domain of signal transducing histidine kinase"/>
    <property type="match status" value="1"/>
</dbReference>
<dbReference type="EMBL" id="CP001698">
    <property type="protein sequence ID" value="ADN01512.1"/>
    <property type="molecule type" value="Genomic_DNA"/>
</dbReference>
<evidence type="ECO:0000256" key="3">
    <source>
        <dbReference type="ARBA" id="ARBA00022553"/>
    </source>
</evidence>
<dbReference type="CDD" id="cd00082">
    <property type="entry name" value="HisKA"/>
    <property type="match status" value="1"/>
</dbReference>
<dbReference type="Pfam" id="PF00512">
    <property type="entry name" value="HisKA"/>
    <property type="match status" value="1"/>
</dbReference>
<dbReference type="InterPro" id="IPR000014">
    <property type="entry name" value="PAS"/>
</dbReference>
<dbReference type="EC" id="2.7.13.3" evidence="2"/>
<evidence type="ECO:0000256" key="2">
    <source>
        <dbReference type="ARBA" id="ARBA00012438"/>
    </source>
</evidence>
<dbReference type="PROSITE" id="PS50109">
    <property type="entry name" value="HIS_KIN"/>
    <property type="match status" value="1"/>
</dbReference>
<proteinExistence type="predicted"/>
<dbReference type="SMART" id="SM00388">
    <property type="entry name" value="HisKA"/>
    <property type="match status" value="1"/>
</dbReference>